<comment type="caution">
    <text evidence="3">The sequence shown here is derived from an EMBL/GenBank/DDBJ whole genome shotgun (WGS) entry which is preliminary data.</text>
</comment>
<protein>
    <submittedName>
        <fullName evidence="3">Uncharacterized protein</fullName>
    </submittedName>
</protein>
<feature type="compositionally biased region" description="Low complexity" evidence="1">
    <location>
        <begin position="434"/>
        <end position="450"/>
    </location>
</feature>
<organism evidence="3 4">
    <name type="scientific">Prorocentrum cordatum</name>
    <dbReference type="NCBI Taxonomy" id="2364126"/>
    <lineage>
        <taxon>Eukaryota</taxon>
        <taxon>Sar</taxon>
        <taxon>Alveolata</taxon>
        <taxon>Dinophyceae</taxon>
        <taxon>Prorocentrales</taxon>
        <taxon>Prorocentraceae</taxon>
        <taxon>Prorocentrum</taxon>
    </lineage>
</organism>
<reference evidence="3" key="1">
    <citation type="submission" date="2023-10" db="EMBL/GenBank/DDBJ databases">
        <authorList>
            <person name="Chen Y."/>
            <person name="Shah S."/>
            <person name="Dougan E. K."/>
            <person name="Thang M."/>
            <person name="Chan C."/>
        </authorList>
    </citation>
    <scope>NUCLEOTIDE SEQUENCE [LARGE SCALE GENOMIC DNA]</scope>
</reference>
<feature type="transmembrane region" description="Helical" evidence="2">
    <location>
        <begin position="12"/>
        <end position="29"/>
    </location>
</feature>
<feature type="compositionally biased region" description="Polar residues" evidence="1">
    <location>
        <begin position="165"/>
        <end position="180"/>
    </location>
</feature>
<evidence type="ECO:0000256" key="1">
    <source>
        <dbReference type="SAM" id="MobiDB-lite"/>
    </source>
</evidence>
<feature type="compositionally biased region" description="Low complexity" evidence="1">
    <location>
        <begin position="417"/>
        <end position="426"/>
    </location>
</feature>
<evidence type="ECO:0000256" key="2">
    <source>
        <dbReference type="SAM" id="Phobius"/>
    </source>
</evidence>
<evidence type="ECO:0000313" key="4">
    <source>
        <dbReference type="Proteomes" id="UP001189429"/>
    </source>
</evidence>
<feature type="compositionally biased region" description="Low complexity" evidence="1">
    <location>
        <begin position="457"/>
        <end position="468"/>
    </location>
</feature>
<feature type="non-terminal residue" evidence="3">
    <location>
        <position position="468"/>
    </location>
</feature>
<keyword evidence="2" id="KW-1133">Transmembrane helix</keyword>
<sequence length="468" mass="48681">MQYGHLRDSRVLSSKLSLFIVMITFSAFPSRMNMPFLLHFTPLPRLGAPFKIPETTYNVFGVHYTSRTPSINGSHPLHLIFRVPPLFHKAAFGIHDGIGKLSTIFVILGSLFCSTLGIHDGTASLSAVFRAPGLVSRVQSPAKVIQDEQRAPSGRALMGHGQGSGSVSTALTDAPPTTIQVRPRRKPLPGHLGPASRCGSGDAERSAGTALQPPALPRPLQPATALPNLARLSRLPLLCAGRCPPCVGRAVAVLTPDALSAVEAALQQPQPFSGGAAHWRTLTLTGTNMSATYTLGRAAMLEIFKSFPAEKERMRQALEACRQAALAPEVGRQATSGRPGGGQEPGEQPGGPRHATATPAPGGGHEVPTADDSSSPDDGDEADHAASARGARPINATRSTRHCTTPAGRPGRRSTWMMASAMAALAPSPPQEPAAPRRGAASAASDRGAALDTPRCGTAGTAGTADSA</sequence>
<proteinExistence type="predicted"/>
<keyword evidence="4" id="KW-1185">Reference proteome</keyword>
<name>A0ABN9T8N3_9DINO</name>
<feature type="region of interest" description="Disordered" evidence="1">
    <location>
        <begin position="145"/>
        <end position="219"/>
    </location>
</feature>
<gene>
    <name evidence="3" type="ORF">PCOR1329_LOCUS36306</name>
</gene>
<feature type="region of interest" description="Disordered" evidence="1">
    <location>
        <begin position="328"/>
        <end position="468"/>
    </location>
</feature>
<dbReference type="EMBL" id="CAUYUJ010014418">
    <property type="protein sequence ID" value="CAK0841003.1"/>
    <property type="molecule type" value="Genomic_DNA"/>
</dbReference>
<keyword evidence="2" id="KW-0472">Membrane</keyword>
<keyword evidence="2" id="KW-0812">Transmembrane</keyword>
<evidence type="ECO:0000313" key="3">
    <source>
        <dbReference type="EMBL" id="CAK0841003.1"/>
    </source>
</evidence>
<accession>A0ABN9T8N3</accession>
<dbReference type="Proteomes" id="UP001189429">
    <property type="component" value="Unassembled WGS sequence"/>
</dbReference>